<dbReference type="PROSITE" id="PS50972">
    <property type="entry name" value="PTERIN_BINDING"/>
    <property type="match status" value="1"/>
</dbReference>
<reference evidence="12 13" key="1">
    <citation type="submission" date="2020-10" db="EMBL/GenBank/DDBJ databases">
        <title>Novel species in genus Corynebacterium.</title>
        <authorList>
            <person name="Zhang G."/>
        </authorList>
    </citation>
    <scope>NUCLEOTIDE SEQUENCE [LARGE SCALE GENOMIC DNA]</scope>
    <source>
        <strain evidence="12 13">DSM 45110</strain>
    </source>
</reference>
<keyword evidence="9 10" id="KW-0289">Folate biosynthesis</keyword>
<evidence type="ECO:0000313" key="13">
    <source>
        <dbReference type="Proteomes" id="UP000635902"/>
    </source>
</evidence>
<organism evidence="12 13">
    <name type="scientific">Corynebacterium suicordis DSM 45110</name>
    <dbReference type="NCBI Taxonomy" id="1121369"/>
    <lineage>
        <taxon>Bacteria</taxon>
        <taxon>Bacillati</taxon>
        <taxon>Actinomycetota</taxon>
        <taxon>Actinomycetes</taxon>
        <taxon>Mycobacteriales</taxon>
        <taxon>Corynebacteriaceae</taxon>
        <taxon>Corynebacterium</taxon>
    </lineage>
</organism>
<comment type="cofactor">
    <cofactor evidence="2 10">
        <name>Mg(2+)</name>
        <dbReference type="ChEBI" id="CHEBI:18420"/>
    </cofactor>
</comment>
<evidence type="ECO:0000256" key="10">
    <source>
        <dbReference type="RuleBase" id="RU361205"/>
    </source>
</evidence>
<dbReference type="InterPro" id="IPR011005">
    <property type="entry name" value="Dihydropteroate_synth-like_sf"/>
</dbReference>
<feature type="domain" description="Pterin-binding" evidence="11">
    <location>
        <begin position="51"/>
        <end position="321"/>
    </location>
</feature>
<evidence type="ECO:0000256" key="8">
    <source>
        <dbReference type="ARBA" id="ARBA00022842"/>
    </source>
</evidence>
<dbReference type="GO" id="GO:0004156">
    <property type="term" value="F:dihydropteroate synthase activity"/>
    <property type="evidence" value="ECO:0007669"/>
    <property type="project" value="UniProtKB-EC"/>
</dbReference>
<dbReference type="Gene3D" id="3.20.20.20">
    <property type="entry name" value="Dihydropteroate synthase-like"/>
    <property type="match status" value="1"/>
</dbReference>
<comment type="function">
    <text evidence="10">Catalyzes the condensation of para-aminobenzoate (pABA) with 6-hydroxymethyl-7,8-dihydropterin diphosphate (DHPt-PP) to form 7,8-dihydropteroate (H2Pte), the immediate precursor of folate derivatives.</text>
</comment>
<dbReference type="SUPFAM" id="SSF51717">
    <property type="entry name" value="Dihydropteroate synthetase-like"/>
    <property type="match status" value="1"/>
</dbReference>
<name>A0ABR9ZL65_9CORY</name>
<comment type="caution">
    <text evidence="12">The sequence shown here is derived from an EMBL/GenBank/DDBJ whole genome shotgun (WGS) entry which is preliminary data.</text>
</comment>
<dbReference type="Proteomes" id="UP000635902">
    <property type="component" value="Unassembled WGS sequence"/>
</dbReference>
<dbReference type="EC" id="2.5.1.15" evidence="5 10"/>
<dbReference type="NCBIfam" id="TIGR01496">
    <property type="entry name" value="DHPS"/>
    <property type="match status" value="1"/>
</dbReference>
<evidence type="ECO:0000256" key="4">
    <source>
        <dbReference type="ARBA" id="ARBA00009503"/>
    </source>
</evidence>
<gene>
    <name evidence="12" type="primary">folP</name>
    <name evidence="12" type="ORF">IRY30_08885</name>
</gene>
<evidence type="ECO:0000256" key="7">
    <source>
        <dbReference type="ARBA" id="ARBA00022723"/>
    </source>
</evidence>
<accession>A0ABR9ZL65</accession>
<keyword evidence="7 10" id="KW-0479">Metal-binding</keyword>
<dbReference type="PANTHER" id="PTHR20941:SF1">
    <property type="entry name" value="FOLIC ACID SYNTHESIS PROTEIN FOL1"/>
    <property type="match status" value="1"/>
</dbReference>
<proteinExistence type="inferred from homology"/>
<comment type="similarity">
    <text evidence="4 10">Belongs to the DHPS family.</text>
</comment>
<sequence>MASGSDAGLGAGAGAVSGVDAVADAVAGTGAGTGAGAATGGATLPGVPRRTLVMGILNVTEDSFSDGGSNPDTETAVKNALRMIEQGADIIDIGGESTRPGATRIQARQEEQRVVSVIAELRDHPAVSGNNILLSVDTMRASTARAAVEAGAHIINDVSGGLADEEMLEVAAQTGALLCLMHWKTPEGTPEFTGAQGAADHGDDVVAHVQEWLQDRADEALAAGIAPENLILDPGIGFAKTPEENWTLLGATKQFTGMGFPVLIGASRKRFLAALHPREDGQPSSPREADEATAALSALSAQAGAWAVRVHDVAASRAAVDVAYAVASGTGEHIAEDWRNRLHTQ</sequence>
<evidence type="ECO:0000313" key="12">
    <source>
        <dbReference type="EMBL" id="MBF4554180.1"/>
    </source>
</evidence>
<dbReference type="EMBL" id="JADKMY010000003">
    <property type="protein sequence ID" value="MBF4554180.1"/>
    <property type="molecule type" value="Genomic_DNA"/>
</dbReference>
<evidence type="ECO:0000256" key="9">
    <source>
        <dbReference type="ARBA" id="ARBA00022909"/>
    </source>
</evidence>
<dbReference type="InterPro" id="IPR000489">
    <property type="entry name" value="Pterin-binding_dom"/>
</dbReference>
<dbReference type="CDD" id="cd00739">
    <property type="entry name" value="DHPS"/>
    <property type="match status" value="1"/>
</dbReference>
<evidence type="ECO:0000256" key="5">
    <source>
        <dbReference type="ARBA" id="ARBA00012458"/>
    </source>
</evidence>
<dbReference type="PROSITE" id="PS00792">
    <property type="entry name" value="DHPS_1"/>
    <property type="match status" value="1"/>
</dbReference>
<evidence type="ECO:0000256" key="6">
    <source>
        <dbReference type="ARBA" id="ARBA00022679"/>
    </source>
</evidence>
<evidence type="ECO:0000259" key="11">
    <source>
        <dbReference type="PROSITE" id="PS50972"/>
    </source>
</evidence>
<evidence type="ECO:0000256" key="1">
    <source>
        <dbReference type="ARBA" id="ARBA00000012"/>
    </source>
</evidence>
<evidence type="ECO:0000256" key="3">
    <source>
        <dbReference type="ARBA" id="ARBA00004763"/>
    </source>
</evidence>
<dbReference type="PROSITE" id="PS00793">
    <property type="entry name" value="DHPS_2"/>
    <property type="match status" value="1"/>
</dbReference>
<dbReference type="InterPro" id="IPR045031">
    <property type="entry name" value="DHP_synth-like"/>
</dbReference>
<keyword evidence="6 10" id="KW-0808">Transferase</keyword>
<dbReference type="InterPro" id="IPR006390">
    <property type="entry name" value="DHP_synth_dom"/>
</dbReference>
<comment type="pathway">
    <text evidence="3 10">Cofactor biosynthesis; tetrahydrofolate biosynthesis; 7,8-dihydrofolate from 2-amino-4-hydroxy-6-hydroxymethyl-7,8-dihydropteridine diphosphate and 4-aminobenzoate: step 1/2.</text>
</comment>
<keyword evidence="13" id="KW-1185">Reference proteome</keyword>
<dbReference type="PANTHER" id="PTHR20941">
    <property type="entry name" value="FOLATE SYNTHESIS PROTEINS"/>
    <property type="match status" value="1"/>
</dbReference>
<comment type="catalytic activity">
    <reaction evidence="1">
        <text>(7,8-dihydropterin-6-yl)methyl diphosphate + 4-aminobenzoate = 7,8-dihydropteroate + diphosphate</text>
        <dbReference type="Rhea" id="RHEA:19949"/>
        <dbReference type="ChEBI" id="CHEBI:17836"/>
        <dbReference type="ChEBI" id="CHEBI:17839"/>
        <dbReference type="ChEBI" id="CHEBI:33019"/>
        <dbReference type="ChEBI" id="CHEBI:72950"/>
        <dbReference type="EC" id="2.5.1.15"/>
    </reaction>
</comment>
<dbReference type="Pfam" id="PF00809">
    <property type="entry name" value="Pterin_bind"/>
    <property type="match status" value="1"/>
</dbReference>
<keyword evidence="8 10" id="KW-0460">Magnesium</keyword>
<evidence type="ECO:0000256" key="2">
    <source>
        <dbReference type="ARBA" id="ARBA00001946"/>
    </source>
</evidence>
<protein>
    <recommendedName>
        <fullName evidence="5 10">Dihydropteroate synthase</fullName>
        <shortName evidence="10">DHPS</shortName>
        <ecNumber evidence="5 10">2.5.1.15</ecNumber>
    </recommendedName>
    <alternativeName>
        <fullName evidence="10">Dihydropteroate pyrophosphorylase</fullName>
    </alternativeName>
</protein>